<evidence type="ECO:0000313" key="3">
    <source>
        <dbReference type="Proteomes" id="UP001283361"/>
    </source>
</evidence>
<sequence length="256" mass="27971">MFLLVLHDTSASGLFLVVRTHTSSPGLFLLVQQDTRSAGLILQSRTVQEGHFTWDSLGEATRPNLPEIFKLLGPKFVMVLTKPSNTARCTVFLTAISSLQATVACNTAVDSFTHLRDTSDSPAFTALKTHTLSEDFSSSEKHEVSTPRKDPPLWRGPGKSPGDKLQESCPNCLVSTTNDNHLLFLQWCKCRCDTYPYFLPWLCGFDARSHLPVAVQGSNPSAFRTQIAAINPKLALSSDTAKLSSSVHAVIFSATC</sequence>
<keyword evidence="3" id="KW-1185">Reference proteome</keyword>
<protein>
    <submittedName>
        <fullName evidence="2">Uncharacterized protein</fullName>
    </submittedName>
</protein>
<dbReference type="Proteomes" id="UP001283361">
    <property type="component" value="Unassembled WGS sequence"/>
</dbReference>
<gene>
    <name evidence="2" type="ORF">RRG08_018241</name>
</gene>
<dbReference type="EMBL" id="JAWDGP010001161">
    <property type="protein sequence ID" value="KAK3793972.1"/>
    <property type="molecule type" value="Genomic_DNA"/>
</dbReference>
<comment type="caution">
    <text evidence="2">The sequence shown here is derived from an EMBL/GenBank/DDBJ whole genome shotgun (WGS) entry which is preliminary data.</text>
</comment>
<feature type="compositionally biased region" description="Basic and acidic residues" evidence="1">
    <location>
        <begin position="138"/>
        <end position="152"/>
    </location>
</feature>
<name>A0AAE1AU29_9GAST</name>
<proteinExistence type="predicted"/>
<evidence type="ECO:0000256" key="1">
    <source>
        <dbReference type="SAM" id="MobiDB-lite"/>
    </source>
</evidence>
<evidence type="ECO:0000313" key="2">
    <source>
        <dbReference type="EMBL" id="KAK3793972.1"/>
    </source>
</evidence>
<dbReference type="AlphaFoldDB" id="A0AAE1AU29"/>
<organism evidence="2 3">
    <name type="scientific">Elysia crispata</name>
    <name type="common">lettuce slug</name>
    <dbReference type="NCBI Taxonomy" id="231223"/>
    <lineage>
        <taxon>Eukaryota</taxon>
        <taxon>Metazoa</taxon>
        <taxon>Spiralia</taxon>
        <taxon>Lophotrochozoa</taxon>
        <taxon>Mollusca</taxon>
        <taxon>Gastropoda</taxon>
        <taxon>Heterobranchia</taxon>
        <taxon>Euthyneura</taxon>
        <taxon>Panpulmonata</taxon>
        <taxon>Sacoglossa</taxon>
        <taxon>Placobranchoidea</taxon>
        <taxon>Plakobranchidae</taxon>
        <taxon>Elysia</taxon>
    </lineage>
</organism>
<accession>A0AAE1AU29</accession>
<feature type="region of interest" description="Disordered" evidence="1">
    <location>
        <begin position="137"/>
        <end position="162"/>
    </location>
</feature>
<reference evidence="2" key="1">
    <citation type="journal article" date="2023" name="G3 (Bethesda)">
        <title>A reference genome for the long-term kleptoplast-retaining sea slug Elysia crispata morphotype clarki.</title>
        <authorList>
            <person name="Eastman K.E."/>
            <person name="Pendleton A.L."/>
            <person name="Shaikh M.A."/>
            <person name="Suttiyut T."/>
            <person name="Ogas R."/>
            <person name="Tomko P."/>
            <person name="Gavelis G."/>
            <person name="Widhalm J.R."/>
            <person name="Wisecaver J.H."/>
        </authorList>
    </citation>
    <scope>NUCLEOTIDE SEQUENCE</scope>
    <source>
        <strain evidence="2">ECLA1</strain>
    </source>
</reference>